<feature type="binding site" evidence="7">
    <location>
        <position position="122"/>
    </location>
    <ligand>
        <name>substrate</name>
    </ligand>
</feature>
<name>A0A0C1VEF6_9CYAN</name>
<evidence type="ECO:0000256" key="3">
    <source>
        <dbReference type="ARBA" id="ARBA00022603"/>
    </source>
</evidence>
<evidence type="ECO:0000256" key="6">
    <source>
        <dbReference type="ARBA" id="ARBA00022694"/>
    </source>
</evidence>
<evidence type="ECO:0000256" key="1">
    <source>
        <dbReference type="ARBA" id="ARBA00000142"/>
    </source>
</evidence>
<evidence type="ECO:0000256" key="2">
    <source>
        <dbReference type="ARBA" id="ARBA00003015"/>
    </source>
</evidence>
<dbReference type="HAMAP" id="MF_01057">
    <property type="entry name" value="tRNA_methyltr_TrmB"/>
    <property type="match status" value="1"/>
</dbReference>
<organism evidence="8">
    <name type="scientific">Lyngbya confervoides BDU141951</name>
    <dbReference type="NCBI Taxonomy" id="1574623"/>
    <lineage>
        <taxon>Bacteria</taxon>
        <taxon>Bacillati</taxon>
        <taxon>Cyanobacteriota</taxon>
        <taxon>Cyanophyceae</taxon>
        <taxon>Oscillatoriophycideae</taxon>
        <taxon>Oscillatoriales</taxon>
        <taxon>Microcoleaceae</taxon>
        <taxon>Lyngbya</taxon>
    </lineage>
</organism>
<comment type="similarity">
    <text evidence="7">Belongs to the class I-like SAM-binding methyltransferase superfamily. TrmB family.</text>
</comment>
<dbReference type="AlphaFoldDB" id="A0A0C1VEF6"/>
<feature type="binding site" evidence="7">
    <location>
        <position position="118"/>
    </location>
    <ligand>
        <name>S-adenosyl-L-methionine</name>
        <dbReference type="ChEBI" id="CHEBI:59789"/>
    </ligand>
</feature>
<protein>
    <recommendedName>
        <fullName evidence="7">tRNA (guanine-N(7)-)-methyltransferase</fullName>
        <ecNumber evidence="7">2.1.1.33</ecNumber>
    </recommendedName>
    <alternativeName>
        <fullName evidence="7">tRNA (guanine(46)-N(7))-methyltransferase</fullName>
    </alternativeName>
    <alternativeName>
        <fullName evidence="7">tRNA(m7G46)-methyltransferase</fullName>
    </alternativeName>
</protein>
<dbReference type="UniPathway" id="UPA00989"/>
<keyword evidence="4 7" id="KW-0808">Transferase</keyword>
<comment type="catalytic activity">
    <reaction evidence="1 7">
        <text>guanosine(46) in tRNA + S-adenosyl-L-methionine = N(7)-methylguanosine(46) in tRNA + S-adenosyl-L-homocysteine</text>
        <dbReference type="Rhea" id="RHEA:42708"/>
        <dbReference type="Rhea" id="RHEA-COMP:10188"/>
        <dbReference type="Rhea" id="RHEA-COMP:10189"/>
        <dbReference type="ChEBI" id="CHEBI:57856"/>
        <dbReference type="ChEBI" id="CHEBI:59789"/>
        <dbReference type="ChEBI" id="CHEBI:74269"/>
        <dbReference type="ChEBI" id="CHEBI:74480"/>
        <dbReference type="EC" id="2.1.1.33"/>
    </reaction>
</comment>
<dbReference type="Gene3D" id="3.40.50.150">
    <property type="entry name" value="Vaccinia Virus protein VP39"/>
    <property type="match status" value="1"/>
</dbReference>
<dbReference type="GO" id="GO:0008176">
    <property type="term" value="F:tRNA (guanine(46)-N7)-methyltransferase activity"/>
    <property type="evidence" value="ECO:0007669"/>
    <property type="project" value="UniProtKB-UniRule"/>
</dbReference>
<feature type="binding site" evidence="7">
    <location>
        <position position="40"/>
    </location>
    <ligand>
        <name>S-adenosyl-L-methionine</name>
        <dbReference type="ChEBI" id="CHEBI:59789"/>
    </ligand>
</feature>
<dbReference type="InterPro" id="IPR029063">
    <property type="entry name" value="SAM-dependent_MTases_sf"/>
</dbReference>
<feature type="binding site" evidence="7">
    <location>
        <position position="65"/>
    </location>
    <ligand>
        <name>S-adenosyl-L-methionine</name>
        <dbReference type="ChEBI" id="CHEBI:59789"/>
    </ligand>
</feature>
<dbReference type="InterPro" id="IPR003358">
    <property type="entry name" value="tRNA_(Gua-N-7)_MeTrfase_Trmb"/>
</dbReference>
<dbReference type="PROSITE" id="PS51625">
    <property type="entry name" value="SAM_MT_TRMB"/>
    <property type="match status" value="1"/>
</dbReference>
<dbReference type="EMBL" id="JTHE02000002">
    <property type="protein sequence ID" value="NEV65705.1"/>
    <property type="molecule type" value="Genomic_DNA"/>
</dbReference>
<evidence type="ECO:0000256" key="5">
    <source>
        <dbReference type="ARBA" id="ARBA00022691"/>
    </source>
</evidence>
<keyword evidence="6 7" id="KW-0819">tRNA processing</keyword>
<keyword evidence="3 7" id="KW-0489">Methyltransferase</keyword>
<gene>
    <name evidence="7 8" type="primary">trmB</name>
    <name evidence="8" type="ORF">QQ91_001065</name>
</gene>
<keyword evidence="5 7" id="KW-0949">S-adenosyl-L-methionine</keyword>
<evidence type="ECO:0000313" key="8">
    <source>
        <dbReference type="EMBL" id="NEV65705.1"/>
    </source>
</evidence>
<comment type="pathway">
    <text evidence="7">tRNA modification; N(7)-methylguanine-tRNA biosynthesis.</text>
</comment>
<reference evidence="8" key="1">
    <citation type="submission" date="2014-11" db="EMBL/GenBank/DDBJ databases">
        <authorList>
            <person name="Malar M.C."/>
            <person name="Sen D."/>
            <person name="Tripathy S."/>
        </authorList>
    </citation>
    <scope>NUCLEOTIDE SEQUENCE</scope>
    <source>
        <strain evidence="8">BDU141951</strain>
    </source>
</reference>
<evidence type="ECO:0000256" key="4">
    <source>
        <dbReference type="ARBA" id="ARBA00022679"/>
    </source>
</evidence>
<reference evidence="8" key="2">
    <citation type="journal article" date="2015" name="Genome Announc.">
        <title>Draft Genome Sequence of Filamentous Marine Cyanobacterium Lyngbya confervoides Strain BDU141951.</title>
        <authorList>
            <person name="Chandrababunaidu M.M."/>
            <person name="Sen D."/>
            <person name="Tripathy S."/>
        </authorList>
    </citation>
    <scope>NUCLEOTIDE SEQUENCE</scope>
    <source>
        <strain evidence="8">BDU141951</strain>
    </source>
</reference>
<feature type="binding site" evidence="7">
    <location>
        <position position="92"/>
    </location>
    <ligand>
        <name>S-adenosyl-L-methionine</name>
        <dbReference type="ChEBI" id="CHEBI:59789"/>
    </ligand>
</feature>
<dbReference type="InterPro" id="IPR055361">
    <property type="entry name" value="tRNA_methyltr_TrmB_bact"/>
</dbReference>
<dbReference type="NCBIfam" id="TIGR00091">
    <property type="entry name" value="tRNA (guanosine(46)-N7)-methyltransferase TrmB"/>
    <property type="match status" value="1"/>
</dbReference>
<dbReference type="Pfam" id="PF02390">
    <property type="entry name" value="Methyltransf_4"/>
    <property type="match status" value="1"/>
</dbReference>
<accession>A0A0C1VEF6</accession>
<dbReference type="SUPFAM" id="SSF53335">
    <property type="entry name" value="S-adenosyl-L-methionine-dependent methyltransferases"/>
    <property type="match status" value="1"/>
</dbReference>
<dbReference type="GO" id="GO:0043527">
    <property type="term" value="C:tRNA methyltransferase complex"/>
    <property type="evidence" value="ECO:0007669"/>
    <property type="project" value="TreeGrafter"/>
</dbReference>
<dbReference type="PANTHER" id="PTHR23417:SF21">
    <property type="entry name" value="TRNA (GUANINE-N(7)-)-METHYLTRANSFERASE"/>
    <property type="match status" value="1"/>
</dbReference>
<dbReference type="CDD" id="cd02440">
    <property type="entry name" value="AdoMet_MTases"/>
    <property type="match status" value="1"/>
</dbReference>
<dbReference type="EC" id="2.1.1.33" evidence="7"/>
<comment type="caution">
    <text evidence="7">Lacks conserved residue(s) required for the propagation of feature annotation.</text>
</comment>
<feature type="binding site" evidence="7">
    <location>
        <position position="154"/>
    </location>
    <ligand>
        <name>substrate</name>
    </ligand>
</feature>
<sequence>MAAVRVRQHVNPLSYKYQTKVEALDWAEIYQNPHQSLHIDIGCAKGHFINQMAALQPDWNFLGLEIRAPLVDYAQQQRDRAGLTNLHFLFCNANASLAELLQTLPPDTLQQVSIQFPDPWFKKRHQKRRVVQPELVQALASFLPTGGRVILQSDVEEVAREMCDRFAENVAFQRTEPDWLATSPFPAQTDREELTLGKGLPVFRAIFIKQ</sequence>
<reference evidence="8" key="3">
    <citation type="submission" date="2020-02" db="EMBL/GenBank/DDBJ databases">
        <authorList>
            <person name="Sarangi A.N."/>
            <person name="Ghosh S."/>
            <person name="Mukherjee M."/>
            <person name="Tripathy S."/>
        </authorList>
    </citation>
    <scope>NUCLEOTIDE SEQUENCE</scope>
    <source>
        <strain evidence="8">BDU141951</strain>
    </source>
</reference>
<comment type="function">
    <text evidence="2 7">Catalyzes the formation of N(7)-methylguanine at position 46 (m7G46) in tRNA.</text>
</comment>
<evidence type="ECO:0000256" key="7">
    <source>
        <dbReference type="HAMAP-Rule" id="MF_01057"/>
    </source>
</evidence>
<dbReference type="PANTHER" id="PTHR23417">
    <property type="entry name" value="3-DEOXY-D-MANNO-OCTULOSONIC-ACID TRANSFERASE/TRNA GUANINE-N 7 - -METHYLTRANSFERASE"/>
    <property type="match status" value="1"/>
</dbReference>
<proteinExistence type="inferred from homology"/>
<comment type="caution">
    <text evidence="8">The sequence shown here is derived from an EMBL/GenBank/DDBJ whole genome shotgun (WGS) entry which is preliminary data.</text>
</comment>